<feature type="compositionally biased region" description="Polar residues" evidence="6">
    <location>
        <begin position="169"/>
        <end position="181"/>
    </location>
</feature>
<dbReference type="GO" id="GO:0005669">
    <property type="term" value="C:transcription factor TFIID complex"/>
    <property type="evidence" value="ECO:0007669"/>
    <property type="project" value="InterPro"/>
</dbReference>
<sequence>MSIFTKDSVTAIADTAGISLKDDVLNAITQDIEYRLREIVHEAGKFMRHSKRQRLISEDINHALRVRNVEPMYGWTSGKSAKFNLITQGTQQIYYVDEQELDLDDILNGPLPPVPLDVTYTAHWLAIEGVQPAIVQNPSAAEIRQENFTVPAHLTAASSTTSTASTLTNGHHSQQPQQSSETLVKTVLTKELQMYYEKITEALTSSSEELRSLAVQSITKDPGIQPLLPYLIQFIAEQVTQNMRKLHITHAMMRLTRAVLDNPNLFVEPYLHQLIPNILTCMVAKRLCDDPASQDHWALRRYASLLVSYICTTYGATYQSLQPRVTKTLLRAFLDPVKPLSTAYGGIVGIKALGEEAVKVLLVPNLIGFGERLAAVMDEMDEEGRAGRKEEAQMCKDAIVEITTTYARQLLAERQAATEAAAAADEDAMLSDPADDVRGEIMDKFGAFAEDVCQALWPSINGSR</sequence>
<comment type="caution">
    <text evidence="8">The sequence shown here is derived from an EMBL/GenBank/DDBJ whole genome shotgun (WGS) entry which is preliminary data.</text>
</comment>
<protein>
    <recommendedName>
        <fullName evidence="7">TATA box binding protein associated factor (TAF) histone-like fold domain-containing protein</fullName>
    </recommendedName>
</protein>
<dbReference type="InterPro" id="IPR046344">
    <property type="entry name" value="TAF6_C_sf"/>
</dbReference>
<evidence type="ECO:0000256" key="1">
    <source>
        <dbReference type="ARBA" id="ARBA00004123"/>
    </source>
</evidence>
<dbReference type="GO" id="GO:0046982">
    <property type="term" value="F:protein heterodimerization activity"/>
    <property type="evidence" value="ECO:0007669"/>
    <property type="project" value="InterPro"/>
</dbReference>
<keyword evidence="9" id="KW-1185">Reference proteome</keyword>
<dbReference type="PANTHER" id="PTHR10221:SF9">
    <property type="entry name" value="TRANSCRIPTION INITIATION FACTOR TFIID SUBUNIT 6"/>
    <property type="match status" value="1"/>
</dbReference>
<dbReference type="GO" id="GO:0016251">
    <property type="term" value="F:RNA polymerase II general transcription initiation factor activity"/>
    <property type="evidence" value="ECO:0007669"/>
    <property type="project" value="InterPro"/>
</dbReference>
<dbReference type="CDD" id="cd22931">
    <property type="entry name" value="HFD_TAF6"/>
    <property type="match status" value="1"/>
</dbReference>
<proteinExistence type="inferred from homology"/>
<evidence type="ECO:0000256" key="3">
    <source>
        <dbReference type="ARBA" id="ARBA00023015"/>
    </source>
</evidence>
<dbReference type="SMART" id="SM00803">
    <property type="entry name" value="TAF"/>
    <property type="match status" value="1"/>
</dbReference>
<evidence type="ECO:0000256" key="5">
    <source>
        <dbReference type="ARBA" id="ARBA00023242"/>
    </source>
</evidence>
<gene>
    <name evidence="8" type="ORF">PhCBS80983_g02240</name>
</gene>
<dbReference type="SUPFAM" id="SSF47113">
    <property type="entry name" value="Histone-fold"/>
    <property type="match status" value="1"/>
</dbReference>
<dbReference type="PANTHER" id="PTHR10221">
    <property type="entry name" value="TRANSCRIPTION INITIATION FACTOR TFIID SUBUNIT 6"/>
    <property type="match status" value="1"/>
</dbReference>
<organism evidence="8 9">
    <name type="scientific">Powellomyces hirtus</name>
    <dbReference type="NCBI Taxonomy" id="109895"/>
    <lineage>
        <taxon>Eukaryota</taxon>
        <taxon>Fungi</taxon>
        <taxon>Fungi incertae sedis</taxon>
        <taxon>Chytridiomycota</taxon>
        <taxon>Chytridiomycota incertae sedis</taxon>
        <taxon>Chytridiomycetes</taxon>
        <taxon>Spizellomycetales</taxon>
        <taxon>Powellomycetaceae</taxon>
        <taxon>Powellomyces</taxon>
    </lineage>
</organism>
<dbReference type="InterPro" id="IPR016024">
    <property type="entry name" value="ARM-type_fold"/>
</dbReference>
<reference evidence="8 9" key="1">
    <citation type="journal article" date="2019" name="Sci. Rep.">
        <title>Comparative genomics of chytrid fungi reveal insights into the obligate biotrophic and pathogenic lifestyle of Synchytrium endobioticum.</title>
        <authorList>
            <person name="van de Vossenberg B.T.L.H."/>
            <person name="Warris S."/>
            <person name="Nguyen H.D.T."/>
            <person name="van Gent-Pelzer M.P.E."/>
            <person name="Joly D.L."/>
            <person name="van de Geest H.C."/>
            <person name="Bonants P.J.M."/>
            <person name="Smith D.S."/>
            <person name="Levesque C.A."/>
            <person name="van der Lee T.A.J."/>
        </authorList>
    </citation>
    <scope>NUCLEOTIDE SEQUENCE [LARGE SCALE GENOMIC DNA]</scope>
    <source>
        <strain evidence="8 9">CBS 809.83</strain>
    </source>
</reference>
<comment type="subcellular location">
    <subcellularLocation>
        <location evidence="1">Nucleus</location>
    </subcellularLocation>
</comment>
<comment type="similarity">
    <text evidence="2">Belongs to the TAF6 family.</text>
</comment>
<name>A0A507E6V1_9FUNG</name>
<feature type="compositionally biased region" description="Low complexity" evidence="6">
    <location>
        <begin position="159"/>
        <end position="168"/>
    </location>
</feature>
<accession>A0A507E6V1</accession>
<dbReference type="CDD" id="cd08050">
    <property type="entry name" value="TAF6C"/>
    <property type="match status" value="1"/>
</dbReference>
<dbReference type="InterPro" id="IPR037796">
    <property type="entry name" value="TAF6"/>
</dbReference>
<dbReference type="AlphaFoldDB" id="A0A507E6V1"/>
<keyword evidence="4" id="KW-0804">Transcription</keyword>
<dbReference type="GO" id="GO:0046695">
    <property type="term" value="C:SLIK (SAGA-like) complex"/>
    <property type="evidence" value="ECO:0007669"/>
    <property type="project" value="InterPro"/>
</dbReference>
<evidence type="ECO:0000313" key="8">
    <source>
        <dbReference type="EMBL" id="TPX59799.1"/>
    </source>
</evidence>
<dbReference type="GO" id="GO:0051123">
    <property type="term" value="P:RNA polymerase II preinitiation complex assembly"/>
    <property type="evidence" value="ECO:0007669"/>
    <property type="project" value="TreeGrafter"/>
</dbReference>
<dbReference type="InterPro" id="IPR011442">
    <property type="entry name" value="TAF6_C"/>
</dbReference>
<evidence type="ECO:0000313" key="9">
    <source>
        <dbReference type="Proteomes" id="UP000318582"/>
    </source>
</evidence>
<evidence type="ECO:0000259" key="7">
    <source>
        <dbReference type="SMART" id="SM00803"/>
    </source>
</evidence>
<dbReference type="Gene3D" id="1.10.20.10">
    <property type="entry name" value="Histone, subunit A"/>
    <property type="match status" value="1"/>
</dbReference>
<dbReference type="Pfam" id="PF07571">
    <property type="entry name" value="TAF6_C"/>
    <property type="match status" value="1"/>
</dbReference>
<dbReference type="Pfam" id="PF02969">
    <property type="entry name" value="TAF"/>
    <property type="match status" value="1"/>
</dbReference>
<dbReference type="Gene3D" id="1.25.40.770">
    <property type="entry name" value="TAF6, C-terminal HEAT repeat domain"/>
    <property type="match status" value="1"/>
</dbReference>
<dbReference type="STRING" id="109895.A0A507E6V1"/>
<dbReference type="InterPro" id="IPR009072">
    <property type="entry name" value="Histone-fold"/>
</dbReference>
<evidence type="ECO:0000256" key="2">
    <source>
        <dbReference type="ARBA" id="ARBA00007688"/>
    </source>
</evidence>
<keyword evidence="3" id="KW-0805">Transcription regulation</keyword>
<dbReference type="GO" id="GO:0000124">
    <property type="term" value="C:SAGA complex"/>
    <property type="evidence" value="ECO:0007669"/>
    <property type="project" value="InterPro"/>
</dbReference>
<evidence type="ECO:0000256" key="6">
    <source>
        <dbReference type="SAM" id="MobiDB-lite"/>
    </source>
</evidence>
<keyword evidence="5" id="KW-0539">Nucleus</keyword>
<dbReference type="FunFam" id="1.25.40.770:FF:000001">
    <property type="entry name" value="Transcription initiation factor TFIID subunit 6"/>
    <property type="match status" value="1"/>
</dbReference>
<dbReference type="GO" id="GO:0003713">
    <property type="term" value="F:transcription coactivator activity"/>
    <property type="evidence" value="ECO:0007669"/>
    <property type="project" value="TreeGrafter"/>
</dbReference>
<dbReference type="InterPro" id="IPR004823">
    <property type="entry name" value="TAF_TATA-bd_Histone-like_dom"/>
</dbReference>
<dbReference type="Proteomes" id="UP000318582">
    <property type="component" value="Unassembled WGS sequence"/>
</dbReference>
<evidence type="ECO:0000256" key="4">
    <source>
        <dbReference type="ARBA" id="ARBA00023163"/>
    </source>
</evidence>
<dbReference type="EMBL" id="QEAQ01000021">
    <property type="protein sequence ID" value="TPX59799.1"/>
    <property type="molecule type" value="Genomic_DNA"/>
</dbReference>
<dbReference type="SUPFAM" id="SSF48371">
    <property type="entry name" value="ARM repeat"/>
    <property type="match status" value="1"/>
</dbReference>
<feature type="domain" description="TATA box binding protein associated factor (TAF) histone-like fold" evidence="7">
    <location>
        <begin position="2"/>
        <end position="65"/>
    </location>
</feature>
<feature type="region of interest" description="Disordered" evidence="6">
    <location>
        <begin position="159"/>
        <end position="181"/>
    </location>
</feature>